<name>A0A3N8QQE8_9BURK</name>
<comment type="caution">
    <text evidence="1">The sequence shown here is derived from an EMBL/GenBank/DDBJ whole genome shotgun (WGS) entry which is preliminary data.</text>
</comment>
<dbReference type="RefSeq" id="WP_124618489.1">
    <property type="nucleotide sequence ID" value="NZ_QTQX01000013.1"/>
</dbReference>
<dbReference type="Proteomes" id="UP000269271">
    <property type="component" value="Unassembled WGS sequence"/>
</dbReference>
<sequence length="70" mass="7746">MRLSHFPSARPVPFAISLAGTTVDDFGDEVWLLGSAQWRAASDYVDENFFDRSIGFGDNAYPVMKGIKCT</sequence>
<accession>A0A3N8QQE8</accession>
<reference evidence="1 2" key="1">
    <citation type="submission" date="2018-08" db="EMBL/GenBank/DDBJ databases">
        <title>Comparative analysis of Burkholderia isolates from Puerto Rico.</title>
        <authorList>
            <person name="Hall C."/>
            <person name="Sahl J."/>
            <person name="Wagner D."/>
        </authorList>
    </citation>
    <scope>NUCLEOTIDE SEQUENCE [LARGE SCALE GENOMIC DNA]</scope>
    <source>
        <strain evidence="1 2">Bp9001</strain>
    </source>
</reference>
<evidence type="ECO:0000313" key="1">
    <source>
        <dbReference type="EMBL" id="RQT26022.1"/>
    </source>
</evidence>
<dbReference type="AlphaFoldDB" id="A0A3N8QQE8"/>
<organism evidence="1 2">
    <name type="scientific">Burkholderia contaminans</name>
    <dbReference type="NCBI Taxonomy" id="488447"/>
    <lineage>
        <taxon>Bacteria</taxon>
        <taxon>Pseudomonadati</taxon>
        <taxon>Pseudomonadota</taxon>
        <taxon>Betaproteobacteria</taxon>
        <taxon>Burkholderiales</taxon>
        <taxon>Burkholderiaceae</taxon>
        <taxon>Burkholderia</taxon>
        <taxon>Burkholderia cepacia complex</taxon>
    </lineage>
</organism>
<dbReference type="EMBL" id="QTQX01000013">
    <property type="protein sequence ID" value="RQT26022.1"/>
    <property type="molecule type" value="Genomic_DNA"/>
</dbReference>
<gene>
    <name evidence="1" type="ORF">DF037_20240</name>
</gene>
<protein>
    <submittedName>
        <fullName evidence="1">Uncharacterized protein</fullName>
    </submittedName>
</protein>
<evidence type="ECO:0000313" key="2">
    <source>
        <dbReference type="Proteomes" id="UP000269271"/>
    </source>
</evidence>
<proteinExistence type="predicted"/>